<gene>
    <name evidence="1" type="ORF">CDL26_06015</name>
</gene>
<evidence type="ECO:0008006" key="3">
    <source>
        <dbReference type="Google" id="ProtNLM"/>
    </source>
</evidence>
<evidence type="ECO:0000313" key="1">
    <source>
        <dbReference type="EMBL" id="PLT73190.1"/>
    </source>
</evidence>
<sequence length="72" mass="8473">MTGSVFNSTRQEIYEYMKKETANLDLIHFDNFMTSTICNKLNISRNLTSQYLNEGFKEGYLISKRKILLRCP</sequence>
<proteinExistence type="predicted"/>
<evidence type="ECO:0000313" key="2">
    <source>
        <dbReference type="Proteomes" id="UP000234891"/>
    </source>
</evidence>
<dbReference type="AlphaFoldDB" id="A0A2N5PDH0"/>
<dbReference type="EMBL" id="NIHS01000008">
    <property type="protein sequence ID" value="PLT73190.1"/>
    <property type="molecule type" value="Genomic_DNA"/>
</dbReference>
<comment type="caution">
    <text evidence="1">The sequence shown here is derived from an EMBL/GenBank/DDBJ whole genome shotgun (WGS) entry which is preliminary data.</text>
</comment>
<reference evidence="1 2" key="1">
    <citation type="journal article" date="2017" name="Genome Med.">
        <title>A novel Ruminococcus gnavus clade enriched in inflammatory bowel disease patients.</title>
        <authorList>
            <person name="Hall A.B."/>
            <person name="Yassour M."/>
            <person name="Sauk J."/>
            <person name="Garner A."/>
            <person name="Jiang X."/>
            <person name="Arthur T."/>
            <person name="Lagoudas G.K."/>
            <person name="Vatanen T."/>
            <person name="Fornelos N."/>
            <person name="Wilson R."/>
            <person name="Bertha M."/>
            <person name="Cohen M."/>
            <person name="Garber J."/>
            <person name="Khalili H."/>
            <person name="Gevers D."/>
            <person name="Ananthakrishnan A.N."/>
            <person name="Kugathasan S."/>
            <person name="Lander E.S."/>
            <person name="Blainey P."/>
            <person name="Vlamakis H."/>
            <person name="Xavier R.J."/>
            <person name="Huttenhower C."/>
        </authorList>
    </citation>
    <scope>NUCLEOTIDE SEQUENCE [LARGE SCALE GENOMIC DNA]</scope>
    <source>
        <strain evidence="1 2">RJX1124</strain>
    </source>
</reference>
<protein>
    <recommendedName>
        <fullName evidence="3">DNA-binding protein</fullName>
    </recommendedName>
</protein>
<organism evidence="1 2">
    <name type="scientific">Mediterraneibacter gnavus</name>
    <name type="common">Ruminococcus gnavus</name>
    <dbReference type="NCBI Taxonomy" id="33038"/>
    <lineage>
        <taxon>Bacteria</taxon>
        <taxon>Bacillati</taxon>
        <taxon>Bacillota</taxon>
        <taxon>Clostridia</taxon>
        <taxon>Lachnospirales</taxon>
        <taxon>Lachnospiraceae</taxon>
        <taxon>Mediterraneibacter</taxon>
    </lineage>
</organism>
<accession>A0A2N5PDH0</accession>
<dbReference type="Proteomes" id="UP000234891">
    <property type="component" value="Unassembled WGS sequence"/>
</dbReference>
<name>A0A2N5PDH0_MEDGN</name>